<dbReference type="InterPro" id="IPR011583">
    <property type="entry name" value="Chitinase_II/V-like_cat"/>
</dbReference>
<keyword evidence="4" id="KW-0146">Chitin degradation</keyword>
<dbReference type="GO" id="GO:0008843">
    <property type="term" value="F:endochitinase activity"/>
    <property type="evidence" value="ECO:0007669"/>
    <property type="project" value="UniProtKB-EC"/>
</dbReference>
<dbReference type="PANTHER" id="PTHR11177:SF317">
    <property type="entry name" value="CHITINASE 12-RELATED"/>
    <property type="match status" value="1"/>
</dbReference>
<name>A0A841E4Z4_9ACTN</name>
<comment type="catalytic activity">
    <reaction evidence="1">
        <text>Random endo-hydrolysis of N-acetyl-beta-D-glucosaminide (1-&gt;4)-beta-linkages in chitin and chitodextrins.</text>
        <dbReference type="EC" id="3.2.1.14"/>
    </reaction>
</comment>
<evidence type="ECO:0000256" key="1">
    <source>
        <dbReference type="ARBA" id="ARBA00000822"/>
    </source>
</evidence>
<keyword evidence="4" id="KW-0119">Carbohydrate metabolism</keyword>
<dbReference type="Pfam" id="PF00704">
    <property type="entry name" value="Glyco_hydro_18"/>
    <property type="match status" value="1"/>
</dbReference>
<dbReference type="InterPro" id="IPR017853">
    <property type="entry name" value="GH"/>
</dbReference>
<protein>
    <recommendedName>
        <fullName evidence="2">chitinase</fullName>
        <ecNumber evidence="2">3.2.1.14</ecNumber>
    </recommendedName>
</protein>
<dbReference type="InterPro" id="IPR012291">
    <property type="entry name" value="CBM2_carb-bd_dom_sf"/>
</dbReference>
<keyword evidence="5 6" id="KW-0326">Glycosidase</keyword>
<sequence length="557" mass="59775">MATPRHRPPARTAAAAAILVAVPLVSATQASTAAADTTAPGTLTVTQIENARWPGGYQAEITVANGTGSPVSDWTVDFSLPDGAQVEHLWNASLDEDGDGYTATPPAWGAAIPAGQSYTFGYNGELSGRSTDFTACTVDGAPCSGNEYRQVGYFTQWGAADRGYLVEDLVDSGQAERLTHLNYAFANLDENGRCFMSDEDGEGDAHADYGRTYPAAESVDGVADSADQRLRGSFNQLRELKERFPDLRVSIAIGGWAWSDHFSDAALPENREAAVESCVDMFLRGDLPELNGAGGRGAAAGLFDGIDLDWEWPATPGEPGNVVRPEDKENFTALVREFRDQLDALEREKGREFDLTAFVPASTGAVEAGYEVGKLADEFDFMNVQGYDFAGAWNPASGHQSNVRVPEGDPADAPRSYETVVQTYLDRGADPEDLVMGLPFYGRGWTGVQPGPRGDGLWAQADGAASGEWEPGFNDYSVLKDYAGTDGFELYRDDRAGTAWLYDGTEFWNFDDPTAIAQKAAWAREAGLSGVMSWSLDGDDAQGSLTRAFDGELNGRG</sequence>
<keyword evidence="8" id="KW-0732">Signal</keyword>
<organism evidence="11 12">
    <name type="scientific">Streptomonospora salina</name>
    <dbReference type="NCBI Taxonomy" id="104205"/>
    <lineage>
        <taxon>Bacteria</taxon>
        <taxon>Bacillati</taxon>
        <taxon>Actinomycetota</taxon>
        <taxon>Actinomycetes</taxon>
        <taxon>Streptosporangiales</taxon>
        <taxon>Nocardiopsidaceae</taxon>
        <taxon>Streptomonospora</taxon>
    </lineage>
</organism>
<dbReference type="InterPro" id="IPR001223">
    <property type="entry name" value="Glyco_hydro18_cat"/>
</dbReference>
<comment type="caution">
    <text evidence="11">The sequence shown here is derived from an EMBL/GenBank/DDBJ whole genome shotgun (WGS) entry which is preliminary data.</text>
</comment>
<evidence type="ECO:0000259" key="9">
    <source>
        <dbReference type="PROSITE" id="PS51173"/>
    </source>
</evidence>
<dbReference type="AlphaFoldDB" id="A0A841E4Z4"/>
<dbReference type="InterPro" id="IPR008965">
    <property type="entry name" value="CBM2/CBM3_carb-bd_dom_sf"/>
</dbReference>
<feature type="domain" description="GH18" evidence="10">
    <location>
        <begin position="148"/>
        <end position="556"/>
    </location>
</feature>
<evidence type="ECO:0000313" key="12">
    <source>
        <dbReference type="Proteomes" id="UP000578077"/>
    </source>
</evidence>
<dbReference type="SMART" id="SM00636">
    <property type="entry name" value="Glyco_18"/>
    <property type="match status" value="1"/>
</dbReference>
<evidence type="ECO:0000256" key="4">
    <source>
        <dbReference type="ARBA" id="ARBA00023024"/>
    </source>
</evidence>
<evidence type="ECO:0000313" key="11">
    <source>
        <dbReference type="EMBL" id="MBB5997524.1"/>
    </source>
</evidence>
<dbReference type="Gene3D" id="2.60.40.290">
    <property type="match status" value="1"/>
</dbReference>
<dbReference type="GO" id="GO:0008061">
    <property type="term" value="F:chitin binding"/>
    <property type="evidence" value="ECO:0007669"/>
    <property type="project" value="InterPro"/>
</dbReference>
<keyword evidence="3 6" id="KW-0378">Hydrolase</keyword>
<dbReference type="InterPro" id="IPR050314">
    <property type="entry name" value="Glycosyl_Hydrlase_18"/>
</dbReference>
<evidence type="ECO:0000256" key="2">
    <source>
        <dbReference type="ARBA" id="ARBA00012729"/>
    </source>
</evidence>
<evidence type="ECO:0000259" key="10">
    <source>
        <dbReference type="PROSITE" id="PS51910"/>
    </source>
</evidence>
<keyword evidence="12" id="KW-1185">Reference proteome</keyword>
<evidence type="ECO:0000256" key="8">
    <source>
        <dbReference type="SAM" id="SignalP"/>
    </source>
</evidence>
<evidence type="ECO:0000256" key="7">
    <source>
        <dbReference type="RuleBase" id="RU004453"/>
    </source>
</evidence>
<dbReference type="CDD" id="cd06548">
    <property type="entry name" value="GH18_chitinase"/>
    <property type="match status" value="1"/>
</dbReference>
<reference evidence="11 12" key="1">
    <citation type="submission" date="2020-08" db="EMBL/GenBank/DDBJ databases">
        <title>Sequencing the genomes of 1000 actinobacteria strains.</title>
        <authorList>
            <person name="Klenk H.-P."/>
        </authorList>
    </citation>
    <scope>NUCLEOTIDE SEQUENCE [LARGE SCALE GENOMIC DNA]</scope>
    <source>
        <strain evidence="11 12">DSM 44593</strain>
    </source>
</reference>
<dbReference type="Pfam" id="PF00553">
    <property type="entry name" value="CBM_2"/>
    <property type="match status" value="1"/>
</dbReference>
<gene>
    <name evidence="11" type="ORF">HNR25_001275</name>
</gene>
<evidence type="ECO:0000256" key="5">
    <source>
        <dbReference type="ARBA" id="ARBA00023295"/>
    </source>
</evidence>
<dbReference type="Proteomes" id="UP000578077">
    <property type="component" value="Unassembled WGS sequence"/>
</dbReference>
<dbReference type="RefSeq" id="WP_184633779.1">
    <property type="nucleotide sequence ID" value="NZ_BAABKT010000005.1"/>
</dbReference>
<dbReference type="SUPFAM" id="SSF54556">
    <property type="entry name" value="Chitinase insertion domain"/>
    <property type="match status" value="1"/>
</dbReference>
<dbReference type="GO" id="GO:0006032">
    <property type="term" value="P:chitin catabolic process"/>
    <property type="evidence" value="ECO:0007669"/>
    <property type="project" value="UniProtKB-KW"/>
</dbReference>
<accession>A0A841E4Z4</accession>
<keyword evidence="4" id="KW-0624">Polysaccharide degradation</keyword>
<evidence type="ECO:0000256" key="3">
    <source>
        <dbReference type="ARBA" id="ARBA00022801"/>
    </source>
</evidence>
<dbReference type="GO" id="GO:0030247">
    <property type="term" value="F:polysaccharide binding"/>
    <property type="evidence" value="ECO:0007669"/>
    <property type="project" value="UniProtKB-UniRule"/>
</dbReference>
<feature type="signal peptide" evidence="8">
    <location>
        <begin position="1"/>
        <end position="35"/>
    </location>
</feature>
<dbReference type="InterPro" id="IPR001579">
    <property type="entry name" value="Glyco_hydro_18_chit_AS"/>
</dbReference>
<proteinExistence type="inferred from homology"/>
<dbReference type="PROSITE" id="PS51173">
    <property type="entry name" value="CBM2"/>
    <property type="match status" value="1"/>
</dbReference>
<evidence type="ECO:0000256" key="6">
    <source>
        <dbReference type="RuleBase" id="RU000489"/>
    </source>
</evidence>
<feature type="domain" description="CBM2" evidence="9">
    <location>
        <begin position="36"/>
        <end position="146"/>
    </location>
</feature>
<feature type="chain" id="PRO_5032803873" description="chitinase" evidence="8">
    <location>
        <begin position="36"/>
        <end position="557"/>
    </location>
</feature>
<comment type="similarity">
    <text evidence="7">Belongs to the glycosyl hydrolase 18 family.</text>
</comment>
<dbReference type="EC" id="3.2.1.14" evidence="2"/>
<dbReference type="InterPro" id="IPR029070">
    <property type="entry name" value="Chitinase_insertion_sf"/>
</dbReference>
<dbReference type="InterPro" id="IPR001919">
    <property type="entry name" value="CBD2"/>
</dbReference>
<dbReference type="SUPFAM" id="SSF51445">
    <property type="entry name" value="(Trans)glycosidases"/>
    <property type="match status" value="1"/>
</dbReference>
<dbReference type="SUPFAM" id="SSF49384">
    <property type="entry name" value="Carbohydrate-binding domain"/>
    <property type="match status" value="1"/>
</dbReference>
<dbReference type="PROSITE" id="PS01095">
    <property type="entry name" value="GH18_1"/>
    <property type="match status" value="1"/>
</dbReference>
<dbReference type="SMART" id="SM00637">
    <property type="entry name" value="CBD_II"/>
    <property type="match status" value="1"/>
</dbReference>
<dbReference type="Gene3D" id="3.10.50.10">
    <property type="match status" value="1"/>
</dbReference>
<dbReference type="EMBL" id="JACHLY010000001">
    <property type="protein sequence ID" value="MBB5997524.1"/>
    <property type="molecule type" value="Genomic_DNA"/>
</dbReference>
<dbReference type="GO" id="GO:0005975">
    <property type="term" value="P:carbohydrate metabolic process"/>
    <property type="evidence" value="ECO:0007669"/>
    <property type="project" value="InterPro"/>
</dbReference>
<dbReference type="PROSITE" id="PS51910">
    <property type="entry name" value="GH18_2"/>
    <property type="match status" value="1"/>
</dbReference>
<dbReference type="Gene3D" id="3.20.20.80">
    <property type="entry name" value="Glycosidases"/>
    <property type="match status" value="1"/>
</dbReference>
<dbReference type="PANTHER" id="PTHR11177">
    <property type="entry name" value="CHITINASE"/>
    <property type="match status" value="1"/>
</dbReference>